<gene>
    <name evidence="1" type="ORF">FHK98_14525</name>
</gene>
<feature type="non-terminal residue" evidence="1">
    <location>
        <position position="30"/>
    </location>
</feature>
<dbReference type="Gene3D" id="3.10.310.10">
    <property type="entry name" value="Diaminopimelate Epimerase, Chain A, domain 1"/>
    <property type="match status" value="1"/>
</dbReference>
<name>A0A838WPS9_9CYAN</name>
<reference evidence="1 2" key="1">
    <citation type="journal article" date="2020" name="J. Appl. Phycol.">
        <title>Morphological changes and genome evolution in Raphidiopsis raciborskii CS-506 after 23 years in culture.</title>
        <authorList>
            <person name="Willis A."/>
            <person name="Bent S.J."/>
            <person name="Jameson I.D."/>
        </authorList>
    </citation>
    <scope>NUCLEOTIDE SEQUENCE [LARGE SCALE GENOMIC DNA]</scope>
    <source>
        <strain evidence="1 2">CS-506_A</strain>
    </source>
</reference>
<dbReference type="EMBL" id="VDFG01000956">
    <property type="protein sequence ID" value="MBA4466627.1"/>
    <property type="molecule type" value="Genomic_DNA"/>
</dbReference>
<evidence type="ECO:0000313" key="1">
    <source>
        <dbReference type="EMBL" id="MBA4466627.1"/>
    </source>
</evidence>
<accession>A0A838WPS9</accession>
<comment type="caution">
    <text evidence="1">The sequence shown here is derived from an EMBL/GenBank/DDBJ whole genome shotgun (WGS) entry which is preliminary data.</text>
</comment>
<proteinExistence type="predicted"/>
<dbReference type="SUPFAM" id="SSF54506">
    <property type="entry name" value="Diaminopimelate epimerase-like"/>
    <property type="match status" value="1"/>
</dbReference>
<dbReference type="Proteomes" id="UP000538075">
    <property type="component" value="Unassembled WGS sequence"/>
</dbReference>
<dbReference type="AlphaFoldDB" id="A0A838WPS9"/>
<organism evidence="1 2">
    <name type="scientific">Cylindrospermopsis raciborskii CS-506_A</name>
    <dbReference type="NCBI Taxonomy" id="2585140"/>
    <lineage>
        <taxon>Bacteria</taxon>
        <taxon>Bacillati</taxon>
        <taxon>Cyanobacteriota</taxon>
        <taxon>Cyanophyceae</taxon>
        <taxon>Nostocales</taxon>
        <taxon>Aphanizomenonaceae</taxon>
        <taxon>Cylindrospermopsis</taxon>
    </lineage>
</organism>
<evidence type="ECO:0000313" key="2">
    <source>
        <dbReference type="Proteomes" id="UP000538075"/>
    </source>
</evidence>
<sequence>MSQRFIPCVFYRGGTSKGMFFHPQDLPAER</sequence>
<protein>
    <submittedName>
        <fullName evidence="1">Uncharacterized protein</fullName>
    </submittedName>
</protein>